<gene>
    <name evidence="2" type="ORF">AJ79_08506</name>
</gene>
<reference evidence="2 3" key="1">
    <citation type="submission" date="2017-10" db="EMBL/GenBank/DDBJ databases">
        <title>Comparative genomics in systemic dimorphic fungi from Ajellomycetaceae.</title>
        <authorList>
            <person name="Munoz J.F."/>
            <person name="Mcewen J.G."/>
            <person name="Clay O.K."/>
            <person name="Cuomo C.A."/>
        </authorList>
    </citation>
    <scope>NUCLEOTIDE SEQUENCE [LARGE SCALE GENOMIC DNA]</scope>
    <source>
        <strain evidence="2 3">UAMH5409</strain>
    </source>
</reference>
<accession>A0A2B7WS77</accession>
<feature type="compositionally biased region" description="Basic and acidic residues" evidence="1">
    <location>
        <begin position="1"/>
        <end position="17"/>
    </location>
</feature>
<proteinExistence type="predicted"/>
<sequence>MEDLRSESVNRHKEPSESPKSGSASARLFFSSYIFVVKIQAPWFKTQIHNQLIFAVREQPCPFLSVEDIRYVYKNTPETDGLLRRCCLVMSCGTNLVSLLEDPEFLKLCFEDKAFGVP</sequence>
<dbReference type="Proteomes" id="UP000223968">
    <property type="component" value="Unassembled WGS sequence"/>
</dbReference>
<dbReference type="STRING" id="1447875.A0A2B7WS77"/>
<name>A0A2B7WS77_9EURO</name>
<evidence type="ECO:0000256" key="1">
    <source>
        <dbReference type="SAM" id="MobiDB-lite"/>
    </source>
</evidence>
<dbReference type="EMBL" id="PDNB01000202">
    <property type="protein sequence ID" value="PGG99504.1"/>
    <property type="molecule type" value="Genomic_DNA"/>
</dbReference>
<organism evidence="2 3">
    <name type="scientific">Helicocarpus griseus UAMH5409</name>
    <dbReference type="NCBI Taxonomy" id="1447875"/>
    <lineage>
        <taxon>Eukaryota</taxon>
        <taxon>Fungi</taxon>
        <taxon>Dikarya</taxon>
        <taxon>Ascomycota</taxon>
        <taxon>Pezizomycotina</taxon>
        <taxon>Eurotiomycetes</taxon>
        <taxon>Eurotiomycetidae</taxon>
        <taxon>Onygenales</taxon>
        <taxon>Ajellomycetaceae</taxon>
        <taxon>Helicocarpus</taxon>
    </lineage>
</organism>
<comment type="caution">
    <text evidence="2">The sequence shown here is derived from an EMBL/GenBank/DDBJ whole genome shotgun (WGS) entry which is preliminary data.</text>
</comment>
<evidence type="ECO:0000313" key="3">
    <source>
        <dbReference type="Proteomes" id="UP000223968"/>
    </source>
</evidence>
<evidence type="ECO:0000313" key="2">
    <source>
        <dbReference type="EMBL" id="PGG99504.1"/>
    </source>
</evidence>
<keyword evidence="3" id="KW-1185">Reference proteome</keyword>
<protein>
    <submittedName>
        <fullName evidence="2">Uncharacterized protein</fullName>
    </submittedName>
</protein>
<dbReference type="OrthoDB" id="1022638at2759"/>
<dbReference type="AlphaFoldDB" id="A0A2B7WS77"/>
<feature type="region of interest" description="Disordered" evidence="1">
    <location>
        <begin position="1"/>
        <end position="24"/>
    </location>
</feature>